<reference evidence="6 7" key="1">
    <citation type="submission" date="2016-11" db="EMBL/GenBank/DDBJ databases">
        <authorList>
            <person name="Jaros S."/>
            <person name="Januszkiewicz K."/>
            <person name="Wedrychowicz H."/>
        </authorList>
    </citation>
    <scope>NUCLEOTIDE SEQUENCE [LARGE SCALE GENOMIC DNA]</scope>
    <source>
        <strain evidence="6 7">CGMCC 1.6102</strain>
    </source>
</reference>
<organism evidence="6 7">
    <name type="scientific">Cyclobacterium lianum</name>
    <dbReference type="NCBI Taxonomy" id="388280"/>
    <lineage>
        <taxon>Bacteria</taxon>
        <taxon>Pseudomonadati</taxon>
        <taxon>Bacteroidota</taxon>
        <taxon>Cytophagia</taxon>
        <taxon>Cytophagales</taxon>
        <taxon>Cyclobacteriaceae</taxon>
        <taxon>Cyclobacterium</taxon>
    </lineage>
</organism>
<evidence type="ECO:0000259" key="5">
    <source>
        <dbReference type="PROSITE" id="PS50043"/>
    </source>
</evidence>
<dbReference type="EMBL" id="FRCY01000012">
    <property type="protein sequence ID" value="SHN22980.1"/>
    <property type="molecule type" value="Genomic_DNA"/>
</dbReference>
<dbReference type="SMART" id="SM00421">
    <property type="entry name" value="HTH_LUXR"/>
    <property type="match status" value="1"/>
</dbReference>
<dbReference type="CDD" id="cd06170">
    <property type="entry name" value="LuxR_C_like"/>
    <property type="match status" value="1"/>
</dbReference>
<keyword evidence="4" id="KW-0812">Transmembrane</keyword>
<dbReference type="InterPro" id="IPR036388">
    <property type="entry name" value="WH-like_DNA-bd_sf"/>
</dbReference>
<evidence type="ECO:0000313" key="7">
    <source>
        <dbReference type="Proteomes" id="UP000184513"/>
    </source>
</evidence>
<dbReference type="GO" id="GO:0006355">
    <property type="term" value="P:regulation of DNA-templated transcription"/>
    <property type="evidence" value="ECO:0007669"/>
    <property type="project" value="InterPro"/>
</dbReference>
<dbReference type="Gene3D" id="1.10.10.10">
    <property type="entry name" value="Winged helix-like DNA-binding domain superfamily/Winged helix DNA-binding domain"/>
    <property type="match status" value="1"/>
</dbReference>
<keyword evidence="4" id="KW-0472">Membrane</keyword>
<dbReference type="OrthoDB" id="966138at2"/>
<name>A0A1M7PZ34_9BACT</name>
<dbReference type="PRINTS" id="PR00038">
    <property type="entry name" value="HTHLUXR"/>
</dbReference>
<proteinExistence type="predicted"/>
<dbReference type="PROSITE" id="PS50043">
    <property type="entry name" value="HTH_LUXR_2"/>
    <property type="match status" value="1"/>
</dbReference>
<dbReference type="STRING" id="388280.SAMN04488057_11242"/>
<dbReference type="GO" id="GO:0003677">
    <property type="term" value="F:DNA binding"/>
    <property type="evidence" value="ECO:0007669"/>
    <property type="project" value="UniProtKB-KW"/>
</dbReference>
<dbReference type="PANTHER" id="PTHR44688">
    <property type="entry name" value="DNA-BINDING TRANSCRIPTIONAL ACTIVATOR DEVR_DOSR"/>
    <property type="match status" value="1"/>
</dbReference>
<dbReference type="SUPFAM" id="SSF46894">
    <property type="entry name" value="C-terminal effector domain of the bipartite response regulators"/>
    <property type="match status" value="1"/>
</dbReference>
<keyword evidence="7" id="KW-1185">Reference proteome</keyword>
<feature type="transmembrane region" description="Helical" evidence="4">
    <location>
        <begin position="41"/>
        <end position="60"/>
    </location>
</feature>
<feature type="transmembrane region" description="Helical" evidence="4">
    <location>
        <begin position="72"/>
        <end position="91"/>
    </location>
</feature>
<protein>
    <submittedName>
        <fullName evidence="6">Regulatory protein, luxR family</fullName>
    </submittedName>
</protein>
<keyword evidence="3" id="KW-0804">Transcription</keyword>
<feature type="transmembrane region" description="Helical" evidence="4">
    <location>
        <begin position="192"/>
        <end position="210"/>
    </location>
</feature>
<evidence type="ECO:0000256" key="2">
    <source>
        <dbReference type="ARBA" id="ARBA00023125"/>
    </source>
</evidence>
<evidence type="ECO:0000256" key="1">
    <source>
        <dbReference type="ARBA" id="ARBA00023015"/>
    </source>
</evidence>
<keyword evidence="1" id="KW-0805">Transcription regulation</keyword>
<feature type="transmembrane region" description="Helical" evidence="4">
    <location>
        <begin position="164"/>
        <end position="186"/>
    </location>
</feature>
<dbReference type="InterPro" id="IPR016032">
    <property type="entry name" value="Sig_transdc_resp-reg_C-effctor"/>
</dbReference>
<dbReference type="PROSITE" id="PS00622">
    <property type="entry name" value="HTH_LUXR_1"/>
    <property type="match status" value="1"/>
</dbReference>
<evidence type="ECO:0000313" key="6">
    <source>
        <dbReference type="EMBL" id="SHN22980.1"/>
    </source>
</evidence>
<feature type="transmembrane region" description="Helical" evidence="4">
    <location>
        <begin position="6"/>
        <end position="29"/>
    </location>
</feature>
<keyword evidence="2" id="KW-0238">DNA-binding</keyword>
<keyword evidence="4" id="KW-1133">Transmembrane helix</keyword>
<dbReference type="PANTHER" id="PTHR44688:SF16">
    <property type="entry name" value="DNA-BINDING TRANSCRIPTIONAL ACTIVATOR DEVR_DOSR"/>
    <property type="match status" value="1"/>
</dbReference>
<accession>A0A1M7PZ34</accession>
<dbReference type="Proteomes" id="UP000184513">
    <property type="component" value="Unassembled WGS sequence"/>
</dbReference>
<evidence type="ECO:0000256" key="4">
    <source>
        <dbReference type="SAM" id="Phobius"/>
    </source>
</evidence>
<dbReference type="RefSeq" id="WP_073096102.1">
    <property type="nucleotide sequence ID" value="NZ_FRCY01000012.1"/>
</dbReference>
<dbReference type="InterPro" id="IPR000792">
    <property type="entry name" value="Tscrpt_reg_LuxR_C"/>
</dbReference>
<feature type="domain" description="HTH luxR-type" evidence="5">
    <location>
        <begin position="238"/>
        <end position="303"/>
    </location>
</feature>
<gene>
    <name evidence="6" type="ORF">SAMN04488057_11242</name>
</gene>
<dbReference type="Pfam" id="PF00196">
    <property type="entry name" value="GerE"/>
    <property type="match status" value="1"/>
</dbReference>
<feature type="transmembrane region" description="Helical" evidence="4">
    <location>
        <begin position="103"/>
        <end position="125"/>
    </location>
</feature>
<feature type="transmembrane region" description="Helical" evidence="4">
    <location>
        <begin position="131"/>
        <end position="152"/>
    </location>
</feature>
<dbReference type="AlphaFoldDB" id="A0A1M7PZ34"/>
<evidence type="ECO:0000256" key="3">
    <source>
        <dbReference type="ARBA" id="ARBA00023163"/>
    </source>
</evidence>
<sequence>MTVLNTEIHIVTLLFVILETLMFSHQLVFYLQKPKEKKRKYYLILLFLLIIYNLAGGLFPDENLPLSVVFQYILAYGAGFSMGAYFPYYFYQSYNITHLKFHAKYGVLIFLILPFIIFFCILYPLGLDLMTVIYVGMIIPFAYAFYMVYNILWGIRQRYKNRKASFDAILSYIAVAPWALMPLLAYLQVTQLTEVLFTNGGFLIITFLFFRNMIEENRKDLETLDLIQTKNEEEIFAIRCKNLGLTKRETEICQLVRDGYIYKEIGDTLNISERTVNKHIQNIFKKAGSNNKLDLLNKISRRVKSA</sequence>